<evidence type="ECO:0000313" key="2">
    <source>
        <dbReference type="Proteomes" id="UP000638353"/>
    </source>
</evidence>
<comment type="caution">
    <text evidence="1">The sequence shown here is derived from an EMBL/GenBank/DDBJ whole genome shotgun (WGS) entry which is preliminary data.</text>
</comment>
<dbReference type="Proteomes" id="UP000638353">
    <property type="component" value="Unassembled WGS sequence"/>
</dbReference>
<proteinExistence type="predicted"/>
<name>A0A919CB92_9ACTN</name>
<evidence type="ECO:0000313" key="1">
    <source>
        <dbReference type="EMBL" id="GHC99566.1"/>
    </source>
</evidence>
<dbReference type="RefSeq" id="WP_189824931.1">
    <property type="nucleotide sequence ID" value="NZ_BMVC01000008.1"/>
</dbReference>
<gene>
    <name evidence="1" type="ORF">GCM10010334_43260</name>
</gene>
<reference evidence="1" key="2">
    <citation type="submission" date="2020-09" db="EMBL/GenBank/DDBJ databases">
        <authorList>
            <person name="Sun Q."/>
            <person name="Ohkuma M."/>
        </authorList>
    </citation>
    <scope>NUCLEOTIDE SEQUENCE</scope>
    <source>
        <strain evidence="1">JCM 4637</strain>
    </source>
</reference>
<reference evidence="1" key="1">
    <citation type="journal article" date="2014" name="Int. J. Syst. Evol. Microbiol.">
        <title>Complete genome sequence of Corynebacterium casei LMG S-19264T (=DSM 44701T), isolated from a smear-ripened cheese.</title>
        <authorList>
            <consortium name="US DOE Joint Genome Institute (JGI-PGF)"/>
            <person name="Walter F."/>
            <person name="Albersmeier A."/>
            <person name="Kalinowski J."/>
            <person name="Ruckert C."/>
        </authorList>
    </citation>
    <scope>NUCLEOTIDE SEQUENCE</scope>
    <source>
        <strain evidence="1">JCM 4637</strain>
    </source>
</reference>
<dbReference type="EMBL" id="BMVC01000008">
    <property type="protein sequence ID" value="GHC99566.1"/>
    <property type="molecule type" value="Genomic_DNA"/>
</dbReference>
<sequence length="143" mass="15526">MSLSSIVLASGRSVRLVELRLSSTYDGMLEGYPCKPVNDRKVHHLRERAARELPGTPAHVVEPVRVLPDEPAGAFGPVEVLPAVTCVGLFRSDAVEADHHPVGYRSALVVGWFQATADLPSGEDADAALRSIPWEQLAQDYEL</sequence>
<dbReference type="AlphaFoldDB" id="A0A919CB92"/>
<organism evidence="1 2">
    <name type="scientific">Streptomyces finlayi</name>
    <dbReference type="NCBI Taxonomy" id="67296"/>
    <lineage>
        <taxon>Bacteria</taxon>
        <taxon>Bacillati</taxon>
        <taxon>Actinomycetota</taxon>
        <taxon>Actinomycetes</taxon>
        <taxon>Kitasatosporales</taxon>
        <taxon>Streptomycetaceae</taxon>
        <taxon>Streptomyces</taxon>
    </lineage>
</organism>
<protein>
    <submittedName>
        <fullName evidence="1">Uncharacterized protein</fullName>
    </submittedName>
</protein>
<accession>A0A919CB92</accession>